<dbReference type="Gene3D" id="2.60.40.10">
    <property type="entry name" value="Immunoglobulins"/>
    <property type="match status" value="7"/>
</dbReference>
<gene>
    <name evidence="3" type="ORF">Pfra01_002678800</name>
</gene>
<dbReference type="InterPro" id="IPR050964">
    <property type="entry name" value="Striated_Muscle_Regulatory"/>
</dbReference>
<dbReference type="InterPro" id="IPR003961">
    <property type="entry name" value="FN3_dom"/>
</dbReference>
<dbReference type="CDD" id="cd00063">
    <property type="entry name" value="FN3"/>
    <property type="match status" value="3"/>
</dbReference>
<dbReference type="PRINTS" id="PR00014">
    <property type="entry name" value="FNTYPEIII"/>
</dbReference>
<dbReference type="PANTHER" id="PTHR13817:SF73">
    <property type="entry name" value="FIBRONECTIN TYPE-III DOMAIN-CONTAINING PROTEIN"/>
    <property type="match status" value="1"/>
</dbReference>
<dbReference type="Proteomes" id="UP001165121">
    <property type="component" value="Unassembled WGS sequence"/>
</dbReference>
<dbReference type="SMART" id="SM00060">
    <property type="entry name" value="FN3"/>
    <property type="match status" value="7"/>
</dbReference>
<evidence type="ECO:0000256" key="1">
    <source>
        <dbReference type="ARBA" id="ARBA00022737"/>
    </source>
</evidence>
<sequence>MAATVNPDGSSLQEKLEALDVVGRVSVQRSEPDKEGGYSWMVTFLDNVLNSGDLPLLQGNASSLTGVGTVAFTREVTKGSNAVGDQLWLSFDPPATDNGSPITKYQVRWDTSSKFTSNPSDFFITNPDLLYRTQRITTGAPSLAWSNNMIQPSLPEVQKLTILAAGTFTLSFRGVATATLTAGATGATTKSNLEAALELLTSVGSVDISSAAASLAVSAEFLITFTAQPGTLPLLSPSDLTIATVVEVQAGTTNFRKEVVVFSCQATAGQVRFTYNGIYADVDFYAALTDVETSLLALFRVEADSLSVSSVPAQTVLCSATNPADIKIVFDRVYGDISITIAKRTAAGADAVITMNTAASIDGVYNDNPALTMSGTFQVGYQGQYTRPLNAESSADQLRYALEDLDTIQTVGVTRELSYQPLPGKVDVTEGEIFVTCSTGETCDFYSAAYGLPGYTIRIGGDWYTVRTDLISPGLSRTRLYLGDLNGREVGYLGSTQTAVTVYEWKKGYVWTVDMLSVASPLGYIRAKVPRLFPNDGAVQISGSACNKCYYLPTQTSKKLTMGQQYYIEAYAYNDHGKGVVPGDGSVTATPSQVPAAPSNVNLAVISGKEFEVLFSPPPLGTTNVSPNFNNDISSYIVQWDVTSMFKHGRQICANCATSLTVNILLVSTSLMNLVTRNTKFTIADDTCFLEVDTVNPTTIQVFANHGCANFHGQAYSLYYYTYPPSIISGSTIQGSPPFRYVISSLTAARTYYVRVAAVNSVPVQQISLSGEPPDNRKWSYTLSATTADRVPDPPLSVYLNPYSSTILEVQVQLSTRDGQGTNGAGITGFWIDFDTIPTFDSATKTAPVEVPTSSGLIPELYTGGPRVYYLVGLTTGTRYFCQVKTINLIGYSRATVAPTAQTPTKHPSAPVNVKVSTATVSSIPITSAAVSWQAPPDNSGLSLTGYKIEWWRMDSRPEIQTVELKWTAQPTAAPFTLSFGGLTTTALPMDISAANMRYALMSLASATSIPIGHVEVTRSAVNIVQGYQWSVTFDNVNVNAGNQRMLQFYQDPTAITGGADVAGRIFELQSGIAPPVGNVFPGKPEVQVLVTYHSATPVAGYFRLSYKGSGWTNSLPATVSAVNLKLALEALPTVGVVSVNSETMLLSGAAWTIGRVWTITFESNVGNLPSLIVDTSKITPATAYVLVKDGDNAVDSTGLYCLPDGTSGCPGSWPAAIRNLKQQAAPLKSIAQLATPGEAAVEYGIYETLDASTLTYTISGLTPGISYQVAVAGKNLKGLGHRTHSSPSAITPPLQVPGPPVNVSVSVNYGASNQLVASWAAPDSDGGSPVWMYRVEYDASSLFTDRGQQDQWCPVAPTPAVWTVQTTRTSAASTNPIASGYFKLELTRNNIVELTDPIPWNAVAEASDESNSVTLSSSAVFCTTAITKCTSNTVTPFGQLETSGSMQSKMEQFSQLKNGVDVTRSAMAADGGYTWTITFLDGGNDFSLAARANSLACTGANCAGTYAIAALQVRPGVMPSVCTGNTVIPTSGVLNKGQLYYVRVFAYNQVGFGNPQLASAPQKPMVVPGAPTSVTLAVSTVSELVVVFNPPDDDGGDTVTGYEVQWATDNVFTSPSSTAVQLTSGMSSPYKRVISALTKGTRYYVRVRARNSQGLGQFQISSPASQQPYTIPSSPTQVVLGVTSSTMLTVGWSPPLDDGGDTVSGYIVQWDVAATFDSLATSGSTTAVINDATQRSYTITLLTPGTRYYIRVFAKNLGGKGTPQLSTPASMVPATARPGKPNSLAAAATAATGQLQVVWQPPRVPAHGIPCAGTLQAPQSCPILGGLDMVYGGVSLESYLVQYAVTSDFSLAMELSVTTTSAIIAGLISGQMYYVRVLTLNSQGLNSDFCTRANSQSILCPDHLVLEDGTVVTGDFVFAVPQ</sequence>
<dbReference type="SUPFAM" id="SSF49265">
    <property type="entry name" value="Fibronectin type III"/>
    <property type="match status" value="6"/>
</dbReference>
<keyword evidence="1" id="KW-0677">Repeat</keyword>
<dbReference type="OrthoDB" id="504170at2759"/>
<evidence type="ECO:0000259" key="2">
    <source>
        <dbReference type="PROSITE" id="PS50853"/>
    </source>
</evidence>
<reference evidence="3" key="1">
    <citation type="submission" date="2023-04" db="EMBL/GenBank/DDBJ databases">
        <title>Phytophthora fragariaefolia NBRC 109709.</title>
        <authorList>
            <person name="Ichikawa N."/>
            <person name="Sato H."/>
            <person name="Tonouchi N."/>
        </authorList>
    </citation>
    <scope>NUCLEOTIDE SEQUENCE</scope>
    <source>
        <strain evidence="3">NBRC 109709</strain>
    </source>
</reference>
<organism evidence="3 4">
    <name type="scientific">Phytophthora fragariaefolia</name>
    <dbReference type="NCBI Taxonomy" id="1490495"/>
    <lineage>
        <taxon>Eukaryota</taxon>
        <taxon>Sar</taxon>
        <taxon>Stramenopiles</taxon>
        <taxon>Oomycota</taxon>
        <taxon>Peronosporomycetes</taxon>
        <taxon>Peronosporales</taxon>
        <taxon>Peronosporaceae</taxon>
        <taxon>Phytophthora</taxon>
    </lineage>
</organism>
<dbReference type="PANTHER" id="PTHR13817">
    <property type="entry name" value="TITIN"/>
    <property type="match status" value="1"/>
</dbReference>
<feature type="domain" description="Fibronectin type-III" evidence="2">
    <location>
        <begin position="1672"/>
        <end position="1775"/>
    </location>
</feature>
<dbReference type="EMBL" id="BSXT01005995">
    <property type="protein sequence ID" value="GMF61615.1"/>
    <property type="molecule type" value="Genomic_DNA"/>
</dbReference>
<protein>
    <submittedName>
        <fullName evidence="3">Unnamed protein product</fullName>
    </submittedName>
</protein>
<keyword evidence="4" id="KW-1185">Reference proteome</keyword>
<feature type="domain" description="Fibronectin type-III" evidence="2">
    <location>
        <begin position="1571"/>
        <end position="1670"/>
    </location>
</feature>
<name>A0A9W7D883_9STRA</name>
<comment type="caution">
    <text evidence="3">The sequence shown here is derived from an EMBL/GenBank/DDBJ whole genome shotgun (WGS) entry which is preliminary data.</text>
</comment>
<accession>A0A9W7D883</accession>
<dbReference type="Pfam" id="PF00041">
    <property type="entry name" value="fn3"/>
    <property type="match status" value="2"/>
</dbReference>
<dbReference type="PROSITE" id="PS50853">
    <property type="entry name" value="FN3"/>
    <property type="match status" value="3"/>
</dbReference>
<feature type="domain" description="Fibronectin type-III" evidence="2">
    <location>
        <begin position="910"/>
        <end position="1021"/>
    </location>
</feature>
<evidence type="ECO:0000313" key="4">
    <source>
        <dbReference type="Proteomes" id="UP001165121"/>
    </source>
</evidence>
<dbReference type="InterPro" id="IPR036116">
    <property type="entry name" value="FN3_sf"/>
</dbReference>
<proteinExistence type="predicted"/>
<dbReference type="InterPro" id="IPR013783">
    <property type="entry name" value="Ig-like_fold"/>
</dbReference>
<evidence type="ECO:0000313" key="3">
    <source>
        <dbReference type="EMBL" id="GMF61615.1"/>
    </source>
</evidence>